<dbReference type="Proteomes" id="UP001391051">
    <property type="component" value="Unassembled WGS sequence"/>
</dbReference>
<comment type="similarity">
    <text evidence="5">Belongs to the SAT4 family.</text>
</comment>
<comment type="caution">
    <text evidence="9">The sequence shown here is derived from an EMBL/GenBank/DDBJ whole genome shotgun (WGS) entry which is preliminary data.</text>
</comment>
<feature type="transmembrane region" description="Helical" evidence="7">
    <location>
        <begin position="247"/>
        <end position="266"/>
    </location>
</feature>
<keyword evidence="10" id="KW-1185">Reference proteome</keyword>
<feature type="compositionally biased region" description="Basic and acidic residues" evidence="6">
    <location>
        <begin position="334"/>
        <end position="352"/>
    </location>
</feature>
<feature type="transmembrane region" description="Helical" evidence="7">
    <location>
        <begin position="286"/>
        <end position="308"/>
    </location>
</feature>
<feature type="domain" description="Rhodopsin" evidence="8">
    <location>
        <begin position="53"/>
        <end position="308"/>
    </location>
</feature>
<gene>
    <name evidence="9" type="ORF">PG986_001583</name>
</gene>
<keyword evidence="4 7" id="KW-0472">Membrane</keyword>
<feature type="transmembrane region" description="Helical" evidence="7">
    <location>
        <begin position="131"/>
        <end position="152"/>
    </location>
</feature>
<evidence type="ECO:0000313" key="9">
    <source>
        <dbReference type="EMBL" id="KAK7967306.1"/>
    </source>
</evidence>
<accession>A0ABR1QY84</accession>
<dbReference type="Pfam" id="PF20684">
    <property type="entry name" value="Fung_rhodopsin"/>
    <property type="match status" value="1"/>
</dbReference>
<dbReference type="EMBL" id="JAQQWE010000001">
    <property type="protein sequence ID" value="KAK7967306.1"/>
    <property type="molecule type" value="Genomic_DNA"/>
</dbReference>
<sequence>MSLPPEVLAQILAGPAQKSPDGVYQLDNPPNHNASGLVAIGFFVAIATTAVLLRAYSRLLCSRKIRIEDGRNFLGAFVCLVLLAESPGLWVHLWDVRVRDVEPHIKVWIDYGGDNMTKKYLGIANRRQKTFAFVTFYGLTMIFGKAAVLVEWVHIFVPSGRNLFFWISYAVISMNGMLYVAAIIATWYICIPQSKAWRDWEPGHCFERKKMDETVIVFNLCFDLTILLLPQGVIWKLNTTQRHKLGVALVFSVGLLACVCAAGRVHATFNQNYDDDATYHSVVVELWSLAEGTCVLMIFCLTSVPKIFRAENHLITKIAHSVRSWTRMPWGSREGSRRSSPRESQKSGEAAYRRMREEIPLADLEAAKVKPNGEPRGIIKTNEFSTQEAHNTDSSALFQDQHPWITTTQSQ</sequence>
<feature type="transmembrane region" description="Helical" evidence="7">
    <location>
        <begin position="34"/>
        <end position="53"/>
    </location>
</feature>
<feature type="region of interest" description="Disordered" evidence="6">
    <location>
        <begin position="329"/>
        <end position="352"/>
    </location>
</feature>
<feature type="transmembrane region" description="Helical" evidence="7">
    <location>
        <begin position="164"/>
        <end position="189"/>
    </location>
</feature>
<keyword evidence="2 7" id="KW-0812">Transmembrane</keyword>
<proteinExistence type="inferred from homology"/>
<dbReference type="InterPro" id="IPR049326">
    <property type="entry name" value="Rhodopsin_dom_fungi"/>
</dbReference>
<evidence type="ECO:0000256" key="4">
    <source>
        <dbReference type="ARBA" id="ARBA00023136"/>
    </source>
</evidence>
<dbReference type="PANTHER" id="PTHR33048:SF146">
    <property type="entry name" value="INTEGRAL MEMBRANE PROTEIN"/>
    <property type="match status" value="1"/>
</dbReference>
<evidence type="ECO:0000256" key="1">
    <source>
        <dbReference type="ARBA" id="ARBA00004141"/>
    </source>
</evidence>
<dbReference type="GeneID" id="92070867"/>
<evidence type="ECO:0000313" key="10">
    <source>
        <dbReference type="Proteomes" id="UP001391051"/>
    </source>
</evidence>
<organism evidence="9 10">
    <name type="scientific">Apiospora aurea</name>
    <dbReference type="NCBI Taxonomy" id="335848"/>
    <lineage>
        <taxon>Eukaryota</taxon>
        <taxon>Fungi</taxon>
        <taxon>Dikarya</taxon>
        <taxon>Ascomycota</taxon>
        <taxon>Pezizomycotina</taxon>
        <taxon>Sordariomycetes</taxon>
        <taxon>Xylariomycetidae</taxon>
        <taxon>Amphisphaeriales</taxon>
        <taxon>Apiosporaceae</taxon>
        <taxon>Apiospora</taxon>
    </lineage>
</organism>
<protein>
    <recommendedName>
        <fullName evidence="8">Rhodopsin domain-containing protein</fullName>
    </recommendedName>
</protein>
<evidence type="ECO:0000256" key="3">
    <source>
        <dbReference type="ARBA" id="ARBA00022989"/>
    </source>
</evidence>
<reference evidence="9 10" key="1">
    <citation type="submission" date="2023-01" db="EMBL/GenBank/DDBJ databases">
        <title>Analysis of 21 Apiospora genomes using comparative genomics revels a genus with tremendous synthesis potential of carbohydrate active enzymes and secondary metabolites.</title>
        <authorList>
            <person name="Sorensen T."/>
        </authorList>
    </citation>
    <scope>NUCLEOTIDE SEQUENCE [LARGE SCALE GENOMIC DNA]</scope>
    <source>
        <strain evidence="9 10">CBS 24483</strain>
    </source>
</reference>
<name>A0ABR1QY84_9PEZI</name>
<evidence type="ECO:0000256" key="2">
    <source>
        <dbReference type="ARBA" id="ARBA00022692"/>
    </source>
</evidence>
<evidence type="ECO:0000259" key="8">
    <source>
        <dbReference type="Pfam" id="PF20684"/>
    </source>
</evidence>
<comment type="subcellular location">
    <subcellularLocation>
        <location evidence="1">Membrane</location>
        <topology evidence="1">Multi-pass membrane protein</topology>
    </subcellularLocation>
</comment>
<feature type="region of interest" description="Disordered" evidence="6">
    <location>
        <begin position="383"/>
        <end position="411"/>
    </location>
</feature>
<evidence type="ECO:0000256" key="5">
    <source>
        <dbReference type="ARBA" id="ARBA00038359"/>
    </source>
</evidence>
<keyword evidence="3 7" id="KW-1133">Transmembrane helix</keyword>
<dbReference type="RefSeq" id="XP_066706698.1">
    <property type="nucleotide sequence ID" value="XM_066837805.1"/>
</dbReference>
<evidence type="ECO:0000256" key="6">
    <source>
        <dbReference type="SAM" id="MobiDB-lite"/>
    </source>
</evidence>
<dbReference type="PANTHER" id="PTHR33048">
    <property type="entry name" value="PTH11-LIKE INTEGRAL MEMBRANE PROTEIN (AFU_ORTHOLOGUE AFUA_5G11245)"/>
    <property type="match status" value="1"/>
</dbReference>
<evidence type="ECO:0000256" key="7">
    <source>
        <dbReference type="SAM" id="Phobius"/>
    </source>
</evidence>
<dbReference type="InterPro" id="IPR052337">
    <property type="entry name" value="SAT4-like"/>
</dbReference>